<evidence type="ECO:0000313" key="1">
    <source>
        <dbReference type="EMBL" id="MVO97948.1"/>
    </source>
</evidence>
<name>A0A7X3FEC9_9BACL</name>
<reference evidence="1 2" key="1">
    <citation type="journal article" date="2019" name="Microorganisms">
        <title>Paenibacillus lutrae sp. nov., A Chitinolytic Species Isolated from A River Otter in Castril Natural Park, Granada, Spain.</title>
        <authorList>
            <person name="Rodriguez M."/>
            <person name="Reina J.C."/>
            <person name="Bejar V."/>
            <person name="Llamas I."/>
        </authorList>
    </citation>
    <scope>NUCLEOTIDE SEQUENCE [LARGE SCALE GENOMIC DNA]</scope>
    <source>
        <strain evidence="1 2">N10</strain>
    </source>
</reference>
<dbReference type="Proteomes" id="UP000490800">
    <property type="component" value="Unassembled WGS sequence"/>
</dbReference>
<dbReference type="RefSeq" id="WP_157331728.1">
    <property type="nucleotide sequence ID" value="NZ_RHLK01000001.1"/>
</dbReference>
<comment type="caution">
    <text evidence="1">The sequence shown here is derived from an EMBL/GenBank/DDBJ whole genome shotgun (WGS) entry which is preliminary data.</text>
</comment>
<organism evidence="1 2">
    <name type="scientific">Paenibacillus lutrae</name>
    <dbReference type="NCBI Taxonomy" id="2078573"/>
    <lineage>
        <taxon>Bacteria</taxon>
        <taxon>Bacillati</taxon>
        <taxon>Bacillota</taxon>
        <taxon>Bacilli</taxon>
        <taxon>Bacillales</taxon>
        <taxon>Paenibacillaceae</taxon>
        <taxon>Paenibacillus</taxon>
    </lineage>
</organism>
<proteinExistence type="predicted"/>
<gene>
    <name evidence="1" type="ORF">EDM21_00045</name>
</gene>
<dbReference type="EMBL" id="RHLK01000001">
    <property type="protein sequence ID" value="MVO97948.1"/>
    <property type="molecule type" value="Genomic_DNA"/>
</dbReference>
<evidence type="ECO:0000313" key="2">
    <source>
        <dbReference type="Proteomes" id="UP000490800"/>
    </source>
</evidence>
<dbReference type="AlphaFoldDB" id="A0A7X3FEC9"/>
<keyword evidence="2" id="KW-1185">Reference proteome</keyword>
<protein>
    <recommendedName>
        <fullName evidence="3">Nucleoside-diphosphate sugar epimerase</fullName>
    </recommendedName>
</protein>
<dbReference type="OrthoDB" id="2624347at2"/>
<evidence type="ECO:0008006" key="3">
    <source>
        <dbReference type="Google" id="ProtNLM"/>
    </source>
</evidence>
<sequence>MEQEKSAILRHMARSHLELSRILHYKSEVCAHMSGLIGQIPDQHPTFEGIESLLSQSAGVTKSVTNYLASLAELEEALATNLQLAVKELSEEDENE</sequence>
<accession>A0A7X3FEC9</accession>